<accession>A0ABY6KQ30</accession>
<evidence type="ECO:0000313" key="1">
    <source>
        <dbReference type="EMBL" id="UYV69695.1"/>
    </source>
</evidence>
<gene>
    <name evidence="1" type="ORF">LAZ67_7000271</name>
</gene>
<dbReference type="Proteomes" id="UP001235939">
    <property type="component" value="Chromosome 07"/>
</dbReference>
<name>A0ABY6KQ30_9ARAC</name>
<reference evidence="1 2" key="1">
    <citation type="submission" date="2022-01" db="EMBL/GenBank/DDBJ databases">
        <title>A chromosomal length assembly of Cordylochernes scorpioides.</title>
        <authorList>
            <person name="Zeh D."/>
            <person name="Zeh J."/>
        </authorList>
    </citation>
    <scope>NUCLEOTIDE SEQUENCE [LARGE SCALE GENOMIC DNA]</scope>
    <source>
        <strain evidence="1">IN4F17</strain>
        <tissue evidence="1">Whole Body</tissue>
    </source>
</reference>
<keyword evidence="2" id="KW-1185">Reference proteome</keyword>
<dbReference type="InterPro" id="IPR036397">
    <property type="entry name" value="RNaseH_sf"/>
</dbReference>
<proteinExistence type="predicted"/>
<dbReference type="EMBL" id="CP092869">
    <property type="protein sequence ID" value="UYV69695.1"/>
    <property type="molecule type" value="Genomic_DNA"/>
</dbReference>
<dbReference type="Gene3D" id="3.30.420.10">
    <property type="entry name" value="Ribonuclease H-like superfamily/Ribonuclease H"/>
    <property type="match status" value="1"/>
</dbReference>
<organism evidence="1 2">
    <name type="scientific">Cordylochernes scorpioides</name>
    <dbReference type="NCBI Taxonomy" id="51811"/>
    <lineage>
        <taxon>Eukaryota</taxon>
        <taxon>Metazoa</taxon>
        <taxon>Ecdysozoa</taxon>
        <taxon>Arthropoda</taxon>
        <taxon>Chelicerata</taxon>
        <taxon>Arachnida</taxon>
        <taxon>Pseudoscorpiones</taxon>
        <taxon>Cheliferoidea</taxon>
        <taxon>Chernetidae</taxon>
        <taxon>Cordylochernes</taxon>
    </lineage>
</organism>
<sequence length="166" mass="19030">MERTQVRRSPVALVSGQRSVVARDLPLYRSELSDFQVWYRDHRIAEVNGSLYYVAKKTSSVPSKPNACRNGNLMLHMTGTEQKGQAPGERVNACEDWLLNIHENINLLTKVITGDETWVSVYDPETKRQSSQWLPKYALKPKKARISKLKKVLFGVFFRSPRHCAL</sequence>
<protein>
    <submittedName>
        <fullName evidence="1">Uncharacterized protein</fullName>
    </submittedName>
</protein>
<evidence type="ECO:0000313" key="2">
    <source>
        <dbReference type="Proteomes" id="UP001235939"/>
    </source>
</evidence>